<evidence type="ECO:0000256" key="2">
    <source>
        <dbReference type="ARBA" id="ARBA00022553"/>
    </source>
</evidence>
<dbReference type="SUPFAM" id="SSF56112">
    <property type="entry name" value="Protein kinase-like (PK-like)"/>
    <property type="match status" value="1"/>
</dbReference>
<dbReference type="OrthoDB" id="63267at2759"/>
<evidence type="ECO:0000256" key="3">
    <source>
        <dbReference type="ARBA" id="ARBA00022679"/>
    </source>
</evidence>
<dbReference type="InterPro" id="IPR017892">
    <property type="entry name" value="Pkinase_C"/>
</dbReference>
<feature type="region of interest" description="Disordered" evidence="9">
    <location>
        <begin position="1"/>
        <end position="66"/>
    </location>
</feature>
<dbReference type="InterPro" id="IPR000719">
    <property type="entry name" value="Prot_kinase_dom"/>
</dbReference>
<evidence type="ECO:0000256" key="9">
    <source>
        <dbReference type="SAM" id="MobiDB-lite"/>
    </source>
</evidence>
<evidence type="ECO:0000256" key="7">
    <source>
        <dbReference type="PROSITE-ProRule" id="PRU10141"/>
    </source>
</evidence>
<dbReference type="InterPro" id="IPR000961">
    <property type="entry name" value="AGC-kinase_C"/>
</dbReference>
<dbReference type="OMA" id="KGSIFAM"/>
<dbReference type="PROSITE" id="PS50011">
    <property type="entry name" value="PROTEIN_KINASE_DOM"/>
    <property type="match status" value="1"/>
</dbReference>
<accession>A0A0V0QD28</accession>
<dbReference type="AlphaFoldDB" id="A0A0V0QD28"/>
<keyword evidence="6 7" id="KW-0067">ATP-binding</keyword>
<dbReference type="SMART" id="SM00133">
    <property type="entry name" value="S_TK_X"/>
    <property type="match status" value="1"/>
</dbReference>
<keyword evidence="4 7" id="KW-0547">Nucleotide-binding</keyword>
<dbReference type="SMART" id="SM00220">
    <property type="entry name" value="S_TKc"/>
    <property type="match status" value="1"/>
</dbReference>
<dbReference type="FunFam" id="1.10.510.10:FF:000008">
    <property type="entry name" value="Non-specific serine/threonine protein kinase"/>
    <property type="match status" value="1"/>
</dbReference>
<dbReference type="CDD" id="cd05123">
    <property type="entry name" value="STKc_AGC"/>
    <property type="match status" value="1"/>
</dbReference>
<feature type="compositionally biased region" description="Low complexity" evidence="9">
    <location>
        <begin position="42"/>
        <end position="52"/>
    </location>
</feature>
<evidence type="ECO:0000256" key="8">
    <source>
        <dbReference type="RuleBase" id="RU000304"/>
    </source>
</evidence>
<evidence type="ECO:0000259" key="10">
    <source>
        <dbReference type="PROSITE" id="PS50011"/>
    </source>
</evidence>
<dbReference type="PROSITE" id="PS00107">
    <property type="entry name" value="PROTEIN_KINASE_ATP"/>
    <property type="match status" value="1"/>
</dbReference>
<evidence type="ECO:0000313" key="12">
    <source>
        <dbReference type="EMBL" id="KRX00024.1"/>
    </source>
</evidence>
<evidence type="ECO:0000256" key="4">
    <source>
        <dbReference type="ARBA" id="ARBA00022741"/>
    </source>
</evidence>
<feature type="domain" description="Protein kinase" evidence="10">
    <location>
        <begin position="93"/>
        <end position="350"/>
    </location>
</feature>
<dbReference type="GO" id="GO:0004674">
    <property type="term" value="F:protein serine/threonine kinase activity"/>
    <property type="evidence" value="ECO:0007669"/>
    <property type="project" value="UniProtKB-KW"/>
</dbReference>
<dbReference type="FunFam" id="3.30.200.20:FF:000537">
    <property type="entry name" value="Non-specific serine/threonine protein kinase"/>
    <property type="match status" value="1"/>
</dbReference>
<dbReference type="GO" id="GO:0005524">
    <property type="term" value="F:ATP binding"/>
    <property type="evidence" value="ECO:0007669"/>
    <property type="project" value="UniProtKB-UniRule"/>
</dbReference>
<dbReference type="InParanoid" id="A0A0V0QD28"/>
<keyword evidence="1 8" id="KW-0723">Serine/threonine-protein kinase</keyword>
<reference evidence="12 13" key="1">
    <citation type="journal article" date="2015" name="Sci. Rep.">
        <title>Genome of the facultative scuticociliatosis pathogen Pseudocohnilembus persalinus provides insight into its virulence through horizontal gene transfer.</title>
        <authorList>
            <person name="Xiong J."/>
            <person name="Wang G."/>
            <person name="Cheng J."/>
            <person name="Tian M."/>
            <person name="Pan X."/>
            <person name="Warren A."/>
            <person name="Jiang C."/>
            <person name="Yuan D."/>
            <person name="Miao W."/>
        </authorList>
    </citation>
    <scope>NUCLEOTIDE SEQUENCE [LARGE SCALE GENOMIC DNA]</scope>
    <source>
        <strain evidence="12">36N120E</strain>
    </source>
</reference>
<keyword evidence="3" id="KW-0808">Transferase</keyword>
<feature type="region of interest" description="Disordered" evidence="9">
    <location>
        <begin position="430"/>
        <end position="451"/>
    </location>
</feature>
<dbReference type="InterPro" id="IPR011009">
    <property type="entry name" value="Kinase-like_dom_sf"/>
</dbReference>
<comment type="caution">
    <text evidence="12">The sequence shown here is derived from an EMBL/GenBank/DDBJ whole genome shotgun (WGS) entry which is preliminary data.</text>
</comment>
<evidence type="ECO:0000256" key="5">
    <source>
        <dbReference type="ARBA" id="ARBA00022777"/>
    </source>
</evidence>
<proteinExistence type="inferred from homology"/>
<feature type="compositionally biased region" description="Low complexity" evidence="9">
    <location>
        <begin position="432"/>
        <end position="451"/>
    </location>
</feature>
<dbReference type="EMBL" id="LDAU01000197">
    <property type="protein sequence ID" value="KRX00024.1"/>
    <property type="molecule type" value="Genomic_DNA"/>
</dbReference>
<feature type="binding site" evidence="7">
    <location>
        <position position="124"/>
    </location>
    <ligand>
        <name>ATP</name>
        <dbReference type="ChEBI" id="CHEBI:30616"/>
    </ligand>
</feature>
<dbReference type="InterPro" id="IPR008271">
    <property type="entry name" value="Ser/Thr_kinase_AS"/>
</dbReference>
<evidence type="ECO:0000259" key="11">
    <source>
        <dbReference type="PROSITE" id="PS51285"/>
    </source>
</evidence>
<dbReference type="Gene3D" id="3.30.200.20">
    <property type="entry name" value="Phosphorylase Kinase, domain 1"/>
    <property type="match status" value="1"/>
</dbReference>
<evidence type="ECO:0000313" key="13">
    <source>
        <dbReference type="Proteomes" id="UP000054937"/>
    </source>
</evidence>
<gene>
    <name evidence="12" type="ORF">PPERSA_00174</name>
</gene>
<evidence type="ECO:0000256" key="6">
    <source>
        <dbReference type="ARBA" id="ARBA00022840"/>
    </source>
</evidence>
<dbReference type="Gene3D" id="1.10.510.10">
    <property type="entry name" value="Transferase(Phosphotransferase) domain 1"/>
    <property type="match status" value="1"/>
</dbReference>
<keyword evidence="13" id="KW-1185">Reference proteome</keyword>
<organism evidence="12 13">
    <name type="scientific">Pseudocohnilembus persalinus</name>
    <name type="common">Ciliate</name>
    <dbReference type="NCBI Taxonomy" id="266149"/>
    <lineage>
        <taxon>Eukaryota</taxon>
        <taxon>Sar</taxon>
        <taxon>Alveolata</taxon>
        <taxon>Ciliophora</taxon>
        <taxon>Intramacronucleata</taxon>
        <taxon>Oligohymenophorea</taxon>
        <taxon>Scuticociliatia</taxon>
        <taxon>Philasterida</taxon>
        <taxon>Pseudocohnilembidae</taxon>
        <taxon>Pseudocohnilembus</taxon>
    </lineage>
</organism>
<keyword evidence="2" id="KW-0597">Phosphoprotein</keyword>
<dbReference type="Pfam" id="PF00433">
    <property type="entry name" value="Pkinase_C"/>
    <property type="match status" value="1"/>
</dbReference>
<dbReference type="Proteomes" id="UP000054937">
    <property type="component" value="Unassembled WGS sequence"/>
</dbReference>
<dbReference type="PROSITE" id="PS00108">
    <property type="entry name" value="PROTEIN_KINASE_ST"/>
    <property type="match status" value="1"/>
</dbReference>
<evidence type="ECO:0000256" key="1">
    <source>
        <dbReference type="ARBA" id="ARBA00022527"/>
    </source>
</evidence>
<feature type="domain" description="AGC-kinase C-terminal" evidence="11">
    <location>
        <begin position="351"/>
        <end position="421"/>
    </location>
</feature>
<keyword evidence="5 12" id="KW-0418">Kinase</keyword>
<protein>
    <submittedName>
        <fullName evidence="12">Protein kinase-like domain</fullName>
    </submittedName>
</protein>
<dbReference type="InterPro" id="IPR045270">
    <property type="entry name" value="STKc_AGC"/>
</dbReference>
<comment type="similarity">
    <text evidence="8">Belongs to the protein kinase superfamily.</text>
</comment>
<dbReference type="Pfam" id="PF00069">
    <property type="entry name" value="Pkinase"/>
    <property type="match status" value="1"/>
</dbReference>
<dbReference type="PROSITE" id="PS51285">
    <property type="entry name" value="AGC_KINASE_CTER"/>
    <property type="match status" value="1"/>
</dbReference>
<dbReference type="InterPro" id="IPR017441">
    <property type="entry name" value="Protein_kinase_ATP_BS"/>
</dbReference>
<sequence>MGNCGECISEEKDESQSKKINSIQTKYDPYCKKNYYDDTDQENNNKQQQQNNNKKKQQTEQTNQESEQIVIMNQGENLKEKINKQKKLTVSDFEYQKVLGRGSFGKVLLVQKKGQGTNKLYAMKILKKSVVADKNQVVHTKAERQILQNMNSPFIVQLHYAFQSSDKLYFVMDFMIGGELFFHLRKAFKFNEQRAKLYCAELVSALDYLHSQNIIYRDLKPENILLGGDGHLKITDFGLSKQGVEDGMKTNTFCGTPEYLAPEILFGKGHDKAVDWYSLGCLLYEMLSGAPPFYSKDRSRMFRNRIENPIEMKSWFSSEARSIIGGLLKKDPEQRLGSKGAQEVKNHPFFKEIDWDKLNKKQYEPPFKPRVTDEKDLRHFDKMFTNETLKDSPTMALKANQGNQDYDGFTYGENLQSVNISALRNTHNFDRNSNNINGYNQNNGNNNMNTIQEENEDSSYNQNNHMDQKDLQSNNYIEVNPNFSLLK</sequence>
<name>A0A0V0QD28_PSEPJ</name>
<dbReference type="PANTHER" id="PTHR24351">
    <property type="entry name" value="RIBOSOMAL PROTEIN S6 KINASE"/>
    <property type="match status" value="1"/>
</dbReference>